<sequence length="336" mass="36680">MRVAVFSAKAYDREILESLGATRGHELVFIEESLNARTAVLAAGFPAVCVFVNDQLDATTLRAIAAGGTRFIALRCTGYNGVDLKTAAELGIRAARVAAYSPFSVAEFAVGLVLALNRKIHRAYNRTRDGNFSLEGLMGFDLRGRTVGIIGTGKIGLIFAQIMHGFGCQLLGYDHRINPQFTALGAAQYVELPELFENADIISLHCPLTPETRHLINADTIDQMKRGVMLINTSRGGLIDTEAVIDALKGKIIGALGLDVYEQEADLFFEDLSNEIIQDDVFERLVTFPNVIVTGHQAFFTEDALRDIAETTLDNLDDFEQGRPCPNEITQPLVSA</sequence>
<gene>
    <name evidence="7" type="ORF">HPC62_15665</name>
</gene>
<dbReference type="PROSITE" id="PS00671">
    <property type="entry name" value="D_2_HYDROXYACID_DH_3"/>
    <property type="match status" value="1"/>
</dbReference>
<evidence type="ECO:0000313" key="7">
    <source>
        <dbReference type="EMBL" id="QKD83443.1"/>
    </source>
</evidence>
<dbReference type="CDD" id="cd12183">
    <property type="entry name" value="LDH_like_2"/>
    <property type="match status" value="1"/>
</dbReference>
<accession>A0A6M8BK57</accession>
<dbReference type="InterPro" id="IPR029752">
    <property type="entry name" value="D-isomer_DH_CS1"/>
</dbReference>
<evidence type="ECO:0000313" key="8">
    <source>
        <dbReference type="Proteomes" id="UP000505210"/>
    </source>
</evidence>
<dbReference type="RefSeq" id="WP_172357168.1">
    <property type="nucleotide sequence ID" value="NZ_CP053661.1"/>
</dbReference>
<dbReference type="InterPro" id="IPR058205">
    <property type="entry name" value="D-LDH-like"/>
</dbReference>
<keyword evidence="2 4" id="KW-0560">Oxidoreductase</keyword>
<reference evidence="7 8" key="1">
    <citation type="submission" date="2020-05" db="EMBL/GenBank/DDBJ databases">
        <title>Complete genome sequence of of a novel Thermoleptolyngbya strain isolated from hot springs of Ganzi, Sichuan China.</title>
        <authorList>
            <person name="Tang J."/>
            <person name="Daroch M."/>
            <person name="Li L."/>
            <person name="Waleron K."/>
            <person name="Waleron M."/>
            <person name="Waleron M."/>
        </authorList>
    </citation>
    <scope>NUCLEOTIDE SEQUENCE [LARGE SCALE GENOMIC DNA]</scope>
    <source>
        <strain evidence="7 8">PKUAC-SCTA183</strain>
    </source>
</reference>
<keyword evidence="8" id="KW-1185">Reference proteome</keyword>
<dbReference type="InterPro" id="IPR029753">
    <property type="entry name" value="D-isomer_DH_CS"/>
</dbReference>
<dbReference type="Pfam" id="PF02826">
    <property type="entry name" value="2-Hacid_dh_C"/>
    <property type="match status" value="1"/>
</dbReference>
<evidence type="ECO:0000259" key="5">
    <source>
        <dbReference type="Pfam" id="PF00389"/>
    </source>
</evidence>
<dbReference type="KEGG" id="theu:HPC62_15665"/>
<proteinExistence type="inferred from homology"/>
<keyword evidence="3" id="KW-0520">NAD</keyword>
<evidence type="ECO:0000256" key="3">
    <source>
        <dbReference type="ARBA" id="ARBA00023027"/>
    </source>
</evidence>
<dbReference type="PANTHER" id="PTHR43026:SF1">
    <property type="entry name" value="2-HYDROXYACID DEHYDROGENASE HOMOLOG 1-RELATED"/>
    <property type="match status" value="1"/>
</dbReference>
<feature type="domain" description="D-isomer specific 2-hydroxyacid dehydrogenase NAD-binding" evidence="6">
    <location>
        <begin position="110"/>
        <end position="298"/>
    </location>
</feature>
<dbReference type="GO" id="GO:0008720">
    <property type="term" value="F:D-lactate dehydrogenase (NAD+) activity"/>
    <property type="evidence" value="ECO:0007669"/>
    <property type="project" value="TreeGrafter"/>
</dbReference>
<evidence type="ECO:0000256" key="1">
    <source>
        <dbReference type="ARBA" id="ARBA00005854"/>
    </source>
</evidence>
<dbReference type="PROSITE" id="PS00065">
    <property type="entry name" value="D_2_HYDROXYACID_DH_1"/>
    <property type="match status" value="1"/>
</dbReference>
<dbReference type="Proteomes" id="UP000505210">
    <property type="component" value="Chromosome"/>
</dbReference>
<dbReference type="EMBL" id="CP053661">
    <property type="protein sequence ID" value="QKD83443.1"/>
    <property type="molecule type" value="Genomic_DNA"/>
</dbReference>
<name>A0A6M8BK57_9CYAN</name>
<dbReference type="Gene3D" id="3.40.50.720">
    <property type="entry name" value="NAD(P)-binding Rossmann-like Domain"/>
    <property type="match status" value="2"/>
</dbReference>
<evidence type="ECO:0000256" key="2">
    <source>
        <dbReference type="ARBA" id="ARBA00023002"/>
    </source>
</evidence>
<dbReference type="SUPFAM" id="SSF52283">
    <property type="entry name" value="Formate/glycerate dehydrogenase catalytic domain-like"/>
    <property type="match status" value="1"/>
</dbReference>
<organism evidence="7 8">
    <name type="scientific">Thermoleptolyngbya sichuanensis A183</name>
    <dbReference type="NCBI Taxonomy" id="2737172"/>
    <lineage>
        <taxon>Bacteria</taxon>
        <taxon>Bacillati</taxon>
        <taxon>Cyanobacteriota</taxon>
        <taxon>Cyanophyceae</taxon>
        <taxon>Oculatellales</taxon>
        <taxon>Oculatellaceae</taxon>
        <taxon>Thermoleptolyngbya</taxon>
        <taxon>Thermoleptolyngbya sichuanensis</taxon>
    </lineage>
</organism>
<comment type="similarity">
    <text evidence="1 4">Belongs to the D-isomer specific 2-hydroxyacid dehydrogenase family.</text>
</comment>
<dbReference type="Pfam" id="PF00389">
    <property type="entry name" value="2-Hacid_dh"/>
    <property type="match status" value="1"/>
</dbReference>
<protein>
    <submittedName>
        <fullName evidence="7">2-hydroxyacid dehydrogenase</fullName>
    </submittedName>
</protein>
<dbReference type="GO" id="GO:0051287">
    <property type="term" value="F:NAD binding"/>
    <property type="evidence" value="ECO:0007669"/>
    <property type="project" value="InterPro"/>
</dbReference>
<dbReference type="SUPFAM" id="SSF51735">
    <property type="entry name" value="NAD(P)-binding Rossmann-fold domains"/>
    <property type="match status" value="1"/>
</dbReference>
<dbReference type="InterPro" id="IPR006140">
    <property type="entry name" value="D-isomer_DH_NAD-bd"/>
</dbReference>
<evidence type="ECO:0000256" key="4">
    <source>
        <dbReference type="RuleBase" id="RU003719"/>
    </source>
</evidence>
<dbReference type="AlphaFoldDB" id="A0A6M8BK57"/>
<dbReference type="PROSITE" id="PS00670">
    <property type="entry name" value="D_2_HYDROXYACID_DH_2"/>
    <property type="match status" value="1"/>
</dbReference>
<feature type="domain" description="D-isomer specific 2-hydroxyacid dehydrogenase catalytic" evidence="5">
    <location>
        <begin position="3"/>
        <end position="329"/>
    </location>
</feature>
<dbReference type="InterPro" id="IPR036291">
    <property type="entry name" value="NAD(P)-bd_dom_sf"/>
</dbReference>
<dbReference type="InterPro" id="IPR006139">
    <property type="entry name" value="D-isomer_2_OHA_DH_cat_dom"/>
</dbReference>
<dbReference type="PANTHER" id="PTHR43026">
    <property type="entry name" value="2-HYDROXYACID DEHYDROGENASE HOMOLOG 1-RELATED"/>
    <property type="match status" value="1"/>
</dbReference>
<evidence type="ECO:0000259" key="6">
    <source>
        <dbReference type="Pfam" id="PF02826"/>
    </source>
</evidence>